<evidence type="ECO:0000256" key="3">
    <source>
        <dbReference type="ARBA" id="ARBA00022964"/>
    </source>
</evidence>
<sequence length="116" mass="13136">VTYDINIPYRDSDMEKPTINNPQYAPTWKPVWFDPLPEFDFTDPALRADKRKPHLLTPATVMENITPKMGTILRGVNLAYLSDEAKNELALLISERKIVALPKQDDFVAAGPAVKR</sequence>
<evidence type="ECO:0000256" key="4">
    <source>
        <dbReference type="ARBA" id="ARBA00023004"/>
    </source>
</evidence>
<evidence type="ECO:0000313" key="6">
    <source>
        <dbReference type="Proteomes" id="UP001219525"/>
    </source>
</evidence>
<feature type="non-terminal residue" evidence="5">
    <location>
        <position position="1"/>
    </location>
</feature>
<evidence type="ECO:0000313" key="5">
    <source>
        <dbReference type="EMBL" id="KAJ7200356.1"/>
    </source>
</evidence>
<dbReference type="GO" id="GO:0046872">
    <property type="term" value="F:metal ion binding"/>
    <property type="evidence" value="ECO:0007669"/>
    <property type="project" value="UniProtKB-KW"/>
</dbReference>
<dbReference type="InterPro" id="IPR051323">
    <property type="entry name" value="AtsK-like"/>
</dbReference>
<protein>
    <submittedName>
        <fullName evidence="5">Uncharacterized protein</fullName>
    </submittedName>
</protein>
<keyword evidence="2" id="KW-0479">Metal-binding</keyword>
<dbReference type="AlphaFoldDB" id="A0AAD6V5V0"/>
<feature type="non-terminal residue" evidence="5">
    <location>
        <position position="116"/>
    </location>
</feature>
<keyword evidence="4" id="KW-0408">Iron</keyword>
<reference evidence="5" key="1">
    <citation type="submission" date="2023-03" db="EMBL/GenBank/DDBJ databases">
        <title>Massive genome expansion in bonnet fungi (Mycena s.s.) driven by repeated elements and novel gene families across ecological guilds.</title>
        <authorList>
            <consortium name="Lawrence Berkeley National Laboratory"/>
            <person name="Harder C.B."/>
            <person name="Miyauchi S."/>
            <person name="Viragh M."/>
            <person name="Kuo A."/>
            <person name="Thoen E."/>
            <person name="Andreopoulos B."/>
            <person name="Lu D."/>
            <person name="Skrede I."/>
            <person name="Drula E."/>
            <person name="Henrissat B."/>
            <person name="Morin E."/>
            <person name="Kohler A."/>
            <person name="Barry K."/>
            <person name="LaButti K."/>
            <person name="Morin E."/>
            <person name="Salamov A."/>
            <person name="Lipzen A."/>
            <person name="Mereny Z."/>
            <person name="Hegedus B."/>
            <person name="Baldrian P."/>
            <person name="Stursova M."/>
            <person name="Weitz H."/>
            <person name="Taylor A."/>
            <person name="Grigoriev I.V."/>
            <person name="Nagy L.G."/>
            <person name="Martin F."/>
            <person name="Kauserud H."/>
        </authorList>
    </citation>
    <scope>NUCLEOTIDE SEQUENCE</scope>
    <source>
        <strain evidence="5">9144</strain>
    </source>
</reference>
<dbReference type="PANTHER" id="PTHR30468">
    <property type="entry name" value="ALPHA-KETOGLUTARATE-DEPENDENT SULFONATE DIOXYGENASE"/>
    <property type="match status" value="1"/>
</dbReference>
<proteinExistence type="inferred from homology"/>
<evidence type="ECO:0000256" key="2">
    <source>
        <dbReference type="ARBA" id="ARBA00022723"/>
    </source>
</evidence>
<comment type="similarity">
    <text evidence="1">Belongs to the TfdA dioxygenase family.</text>
</comment>
<keyword evidence="6" id="KW-1185">Reference proteome</keyword>
<evidence type="ECO:0000256" key="1">
    <source>
        <dbReference type="ARBA" id="ARBA00005896"/>
    </source>
</evidence>
<accession>A0AAD6V5V0</accession>
<keyword evidence="3" id="KW-0560">Oxidoreductase</keyword>
<dbReference type="Proteomes" id="UP001219525">
    <property type="component" value="Unassembled WGS sequence"/>
</dbReference>
<comment type="caution">
    <text evidence="5">The sequence shown here is derived from an EMBL/GenBank/DDBJ whole genome shotgun (WGS) entry which is preliminary data.</text>
</comment>
<dbReference type="EMBL" id="JARJCW010000063">
    <property type="protein sequence ID" value="KAJ7200356.1"/>
    <property type="molecule type" value="Genomic_DNA"/>
</dbReference>
<keyword evidence="3" id="KW-0223">Dioxygenase</keyword>
<dbReference type="PANTHER" id="PTHR30468:SF30">
    <property type="entry name" value="ALPHA-KETOGLUTARATE-DEPENDENT TAURINE DIOXYGENASE (AFU_ORTHOLOGUE AFUA_7G06030)"/>
    <property type="match status" value="1"/>
</dbReference>
<dbReference type="GO" id="GO:0005737">
    <property type="term" value="C:cytoplasm"/>
    <property type="evidence" value="ECO:0007669"/>
    <property type="project" value="TreeGrafter"/>
</dbReference>
<organism evidence="5 6">
    <name type="scientific">Mycena pura</name>
    <dbReference type="NCBI Taxonomy" id="153505"/>
    <lineage>
        <taxon>Eukaryota</taxon>
        <taxon>Fungi</taxon>
        <taxon>Dikarya</taxon>
        <taxon>Basidiomycota</taxon>
        <taxon>Agaricomycotina</taxon>
        <taxon>Agaricomycetes</taxon>
        <taxon>Agaricomycetidae</taxon>
        <taxon>Agaricales</taxon>
        <taxon>Marasmiineae</taxon>
        <taxon>Mycenaceae</taxon>
        <taxon>Mycena</taxon>
    </lineage>
</organism>
<name>A0AAD6V5V0_9AGAR</name>
<dbReference type="GO" id="GO:0016706">
    <property type="term" value="F:2-oxoglutarate-dependent dioxygenase activity"/>
    <property type="evidence" value="ECO:0007669"/>
    <property type="project" value="TreeGrafter"/>
</dbReference>
<gene>
    <name evidence="5" type="ORF">GGX14DRAFT_325136</name>
</gene>